<name>A0AAW6TJK3_9FLAO</name>
<keyword evidence="2" id="KW-1185">Reference proteome</keyword>
<reference evidence="1 2" key="1">
    <citation type="submission" date="2023-04" db="EMBL/GenBank/DDBJ databases">
        <title>Two novel species of Flavobacterium.</title>
        <authorList>
            <person name="Liu Q."/>
            <person name="Xin Y.-H."/>
        </authorList>
    </citation>
    <scope>NUCLEOTIDE SEQUENCE [LARGE SCALE GENOMIC DNA]</scope>
    <source>
        <strain evidence="1 2">LB2P87</strain>
    </source>
</reference>
<evidence type="ECO:0000313" key="1">
    <source>
        <dbReference type="EMBL" id="MDI5949796.1"/>
    </source>
</evidence>
<dbReference type="RefSeq" id="WP_282716083.1">
    <property type="nucleotide sequence ID" value="NZ_JASCRY010000002.1"/>
</dbReference>
<dbReference type="EMBL" id="JASCRY010000002">
    <property type="protein sequence ID" value="MDI5949796.1"/>
    <property type="molecule type" value="Genomic_DNA"/>
</dbReference>
<accession>A0AAW6TJK3</accession>
<sequence>MTFNSFKAQEDVLNFGLIKIRKDENLANNVISPDVKNCVLSFYAAFAFLVKNNRMNYIKN</sequence>
<protein>
    <submittedName>
        <fullName evidence="1">Uncharacterized protein</fullName>
    </submittedName>
</protein>
<organism evidence="1 2">
    <name type="scientific">Flavobacterium yafengii</name>
    <dbReference type="NCBI Taxonomy" id="3041253"/>
    <lineage>
        <taxon>Bacteria</taxon>
        <taxon>Pseudomonadati</taxon>
        <taxon>Bacteroidota</taxon>
        <taxon>Flavobacteriia</taxon>
        <taxon>Flavobacteriales</taxon>
        <taxon>Flavobacteriaceae</taxon>
        <taxon>Flavobacterium</taxon>
    </lineage>
</organism>
<dbReference type="AlphaFoldDB" id="A0AAW6TJK3"/>
<gene>
    <name evidence="1" type="ORF">QLS97_09060</name>
</gene>
<comment type="caution">
    <text evidence="1">The sequence shown here is derived from an EMBL/GenBank/DDBJ whole genome shotgun (WGS) entry which is preliminary data.</text>
</comment>
<evidence type="ECO:0000313" key="2">
    <source>
        <dbReference type="Proteomes" id="UP001228643"/>
    </source>
</evidence>
<proteinExistence type="predicted"/>
<dbReference type="Proteomes" id="UP001228643">
    <property type="component" value="Unassembled WGS sequence"/>
</dbReference>